<name>A0ABR9LAJ4_9PSEU</name>
<dbReference type="RefSeq" id="WP_192744833.1">
    <property type="nucleotide sequence ID" value="NZ_JADBEJ010000005.1"/>
</dbReference>
<comment type="caution">
    <text evidence="1">The sequence shown here is derived from an EMBL/GenBank/DDBJ whole genome shotgun (WGS) entry which is preliminary data.</text>
</comment>
<sequence>MELAIFDHERSAARDGRHFLYGLRQVAVLVKALGGGAVRFSHLRLSSFEAAFRPVMDKRATDIAFQRILACLHSVRSTSAVPEDWSDEAIRAVHDFVTHITSTTSTGTNVTLSVDGEVIDRILVPPGLHEHLGKTVTS</sequence>
<keyword evidence="2" id="KW-1185">Reference proteome</keyword>
<protein>
    <submittedName>
        <fullName evidence="1">Uncharacterized protein</fullName>
    </submittedName>
</protein>
<dbReference type="EMBL" id="JADBEJ010000005">
    <property type="protein sequence ID" value="MBE1577709.1"/>
    <property type="molecule type" value="Genomic_DNA"/>
</dbReference>
<organism evidence="1 2">
    <name type="scientific">Amycolatopsis roodepoortensis</name>
    <dbReference type="NCBI Taxonomy" id="700274"/>
    <lineage>
        <taxon>Bacteria</taxon>
        <taxon>Bacillati</taxon>
        <taxon>Actinomycetota</taxon>
        <taxon>Actinomycetes</taxon>
        <taxon>Pseudonocardiales</taxon>
        <taxon>Pseudonocardiaceae</taxon>
        <taxon>Amycolatopsis</taxon>
    </lineage>
</organism>
<accession>A0ABR9LAJ4</accession>
<dbReference type="Proteomes" id="UP000656548">
    <property type="component" value="Unassembled WGS sequence"/>
</dbReference>
<reference evidence="1 2" key="1">
    <citation type="submission" date="2020-10" db="EMBL/GenBank/DDBJ databases">
        <title>Sequencing the genomes of 1000 actinobacteria strains.</title>
        <authorList>
            <person name="Klenk H.-P."/>
        </authorList>
    </citation>
    <scope>NUCLEOTIDE SEQUENCE [LARGE SCALE GENOMIC DNA]</scope>
    <source>
        <strain evidence="1 2">DSM 46661</strain>
    </source>
</reference>
<proteinExistence type="predicted"/>
<evidence type="ECO:0000313" key="1">
    <source>
        <dbReference type="EMBL" id="MBE1577709.1"/>
    </source>
</evidence>
<gene>
    <name evidence="1" type="ORF">H4W30_004769</name>
</gene>
<evidence type="ECO:0000313" key="2">
    <source>
        <dbReference type="Proteomes" id="UP000656548"/>
    </source>
</evidence>